<evidence type="ECO:0000313" key="1">
    <source>
        <dbReference type="EMBL" id="MCP3425665.1"/>
    </source>
</evidence>
<dbReference type="Proteomes" id="UP001139502">
    <property type="component" value="Unassembled WGS sequence"/>
</dbReference>
<gene>
    <name evidence="1" type="ORF">NBM05_06470</name>
</gene>
<keyword evidence="2" id="KW-1185">Reference proteome</keyword>
<reference evidence="1" key="1">
    <citation type="submission" date="2022-06" db="EMBL/GenBank/DDBJ databases">
        <title>Rothia sp. isolated from sandalwood seedling.</title>
        <authorList>
            <person name="Tuikhar N."/>
            <person name="Kirdat K."/>
            <person name="Thorat V."/>
            <person name="Swetha P."/>
            <person name="Padma S."/>
            <person name="Sundararaj R."/>
            <person name="Yadav A."/>
        </authorList>
    </citation>
    <scope>NUCLEOTIDE SEQUENCE</scope>
    <source>
        <strain evidence="1">AR01</strain>
    </source>
</reference>
<name>A0A9X2KI58_9MICC</name>
<accession>A0A9X2KI58</accession>
<sequence>MLSTRPVFRAPFCPVDWALPQPGTNGYVSSWGELQAGSPPPRAAL</sequence>
<dbReference type="AlphaFoldDB" id="A0A9X2KI58"/>
<proteinExistence type="predicted"/>
<evidence type="ECO:0000313" key="2">
    <source>
        <dbReference type="Proteomes" id="UP001139502"/>
    </source>
</evidence>
<organism evidence="1 2">
    <name type="scientific">Rothia santali</name>
    <dbReference type="NCBI Taxonomy" id="2949643"/>
    <lineage>
        <taxon>Bacteria</taxon>
        <taxon>Bacillati</taxon>
        <taxon>Actinomycetota</taxon>
        <taxon>Actinomycetes</taxon>
        <taxon>Micrococcales</taxon>
        <taxon>Micrococcaceae</taxon>
        <taxon>Rothia</taxon>
    </lineage>
</organism>
<comment type="caution">
    <text evidence="1">The sequence shown here is derived from an EMBL/GenBank/DDBJ whole genome shotgun (WGS) entry which is preliminary data.</text>
</comment>
<protein>
    <submittedName>
        <fullName evidence="1">Uncharacterized protein</fullName>
    </submittedName>
</protein>
<dbReference type="EMBL" id="JANAFB010000012">
    <property type="protein sequence ID" value="MCP3425665.1"/>
    <property type="molecule type" value="Genomic_DNA"/>
</dbReference>
<dbReference type="RefSeq" id="WP_254165983.1">
    <property type="nucleotide sequence ID" value="NZ_JANAFB010000012.1"/>
</dbReference>